<dbReference type="KEGG" id="pter:C2L65_11820"/>
<proteinExistence type="predicted"/>
<evidence type="ECO:0000313" key="2">
    <source>
        <dbReference type="Proteomes" id="UP000243502"/>
    </source>
</evidence>
<dbReference type="OrthoDB" id="9878916at2"/>
<dbReference type="EMBL" id="CP026111">
    <property type="protein sequence ID" value="AUT60215.1"/>
    <property type="molecule type" value="Genomic_DNA"/>
</dbReference>
<evidence type="ECO:0000313" key="1">
    <source>
        <dbReference type="EMBL" id="AUT60215.1"/>
    </source>
</evidence>
<dbReference type="Proteomes" id="UP000243502">
    <property type="component" value="Chromosome 1"/>
</dbReference>
<name>A0A2I8EKU8_9BURK</name>
<dbReference type="AlphaFoldDB" id="A0A2I8EKU8"/>
<protein>
    <submittedName>
        <fullName evidence="1">Uncharacterized protein</fullName>
    </submittedName>
</protein>
<accession>A0A2I8EKU8</accession>
<gene>
    <name evidence="1" type="ORF">C2L65_11820</name>
</gene>
<dbReference type="RefSeq" id="WP_042317021.1">
    <property type="nucleotide sequence ID" value="NZ_CP026111.1"/>
</dbReference>
<reference evidence="1 2" key="1">
    <citation type="submission" date="2018-01" db="EMBL/GenBank/DDBJ databases">
        <title>Species boundaries and ecological features among Paraburkholderia terrae DSMZ17804T, P. hospita DSMZ17164T and P. caribensis DSMZ13236T.</title>
        <authorList>
            <person name="Pratama A.A."/>
        </authorList>
    </citation>
    <scope>NUCLEOTIDE SEQUENCE [LARGE SCALE GENOMIC DNA]</scope>
    <source>
        <strain evidence="1 2">DSM 17804</strain>
    </source>
</reference>
<sequence>MKVDRLLILYEAGKSEDKAGEVAPSANALLEKQLQKTGRLADQLALSEGADAKAKGNRMTPAFLMPFESQNSKLRYLKDTKGKLEAADKAGKKSAGTMDLTWGAYLILHGRGGREARGKTTVDKLAKLLKEAAPNGKGWKLKKVCIVACTLGAEPSEGTDSYVKQFCDTLKVTDALVGGYTVQVFVGYADHPGSRDAFAVPGNPKYSDEKNRGHKLISVPTDDLNRLGLKDDVQRLSDENFRATYKVAWRWTGKNSEQVDVMKEWYHK</sequence>
<organism evidence="1 2">
    <name type="scientific">Paraburkholderia terrae</name>
    <dbReference type="NCBI Taxonomy" id="311230"/>
    <lineage>
        <taxon>Bacteria</taxon>
        <taxon>Pseudomonadati</taxon>
        <taxon>Pseudomonadota</taxon>
        <taxon>Betaproteobacteria</taxon>
        <taxon>Burkholderiales</taxon>
        <taxon>Burkholderiaceae</taxon>
        <taxon>Paraburkholderia</taxon>
    </lineage>
</organism>